<evidence type="ECO:0000259" key="8">
    <source>
        <dbReference type="Pfam" id="PF04542"/>
    </source>
</evidence>
<evidence type="ECO:0000259" key="9">
    <source>
        <dbReference type="Pfam" id="PF08281"/>
    </source>
</evidence>
<evidence type="ECO:0000313" key="10">
    <source>
        <dbReference type="EMBL" id="MDI6451528.1"/>
    </source>
</evidence>
<dbReference type="RefSeq" id="WP_349246937.1">
    <property type="nucleotide sequence ID" value="NZ_JASCXX010000038.1"/>
</dbReference>
<dbReference type="PANTHER" id="PTHR43133:SF8">
    <property type="entry name" value="RNA POLYMERASE SIGMA FACTOR HI_1459-RELATED"/>
    <property type="match status" value="1"/>
</dbReference>
<dbReference type="EMBL" id="JASCXX010000038">
    <property type="protein sequence ID" value="MDI6451528.1"/>
    <property type="molecule type" value="Genomic_DNA"/>
</dbReference>
<dbReference type="PROSITE" id="PS01063">
    <property type="entry name" value="SIGMA70_ECF"/>
    <property type="match status" value="1"/>
</dbReference>
<evidence type="ECO:0000256" key="7">
    <source>
        <dbReference type="SAM" id="MobiDB-lite"/>
    </source>
</evidence>
<proteinExistence type="inferred from homology"/>
<gene>
    <name evidence="10" type="ORF">QJ522_20875</name>
</gene>
<keyword evidence="5 6" id="KW-0804">Transcription</keyword>
<dbReference type="InterPro" id="IPR007627">
    <property type="entry name" value="RNA_pol_sigma70_r2"/>
</dbReference>
<name>A0AAW6U901_9BACT</name>
<evidence type="ECO:0000256" key="4">
    <source>
        <dbReference type="ARBA" id="ARBA00023125"/>
    </source>
</evidence>
<accession>A0AAW6U901</accession>
<evidence type="ECO:0000256" key="3">
    <source>
        <dbReference type="ARBA" id="ARBA00023082"/>
    </source>
</evidence>
<dbReference type="NCBIfam" id="TIGR02937">
    <property type="entry name" value="sigma70-ECF"/>
    <property type="match status" value="1"/>
</dbReference>
<dbReference type="CDD" id="cd06171">
    <property type="entry name" value="Sigma70_r4"/>
    <property type="match status" value="1"/>
</dbReference>
<dbReference type="GO" id="GO:0006352">
    <property type="term" value="P:DNA-templated transcription initiation"/>
    <property type="evidence" value="ECO:0007669"/>
    <property type="project" value="InterPro"/>
</dbReference>
<evidence type="ECO:0000256" key="5">
    <source>
        <dbReference type="ARBA" id="ARBA00023163"/>
    </source>
</evidence>
<keyword evidence="4 6" id="KW-0238">DNA-binding</keyword>
<keyword evidence="2 6" id="KW-0805">Transcription regulation</keyword>
<comment type="similarity">
    <text evidence="1 6">Belongs to the sigma-70 factor family. ECF subfamily.</text>
</comment>
<protein>
    <recommendedName>
        <fullName evidence="6">RNA polymerase sigma factor</fullName>
    </recommendedName>
</protein>
<sequence>MRSDEDLMLAVRDGNLDAFEALVLRHQGEAWRVAYWFIGDAAEAEDLAQEAFLKILDAARRYRVDATFRTYLVRVLTHLCLDHRRKKRPICGELPSNATDDEPSPPQQAGRAERDARIQAALDALPADYRMVIVLRYFEGLSANETAHVMGRSVKAVEHLGARAKAILEPRLRGLLED</sequence>
<dbReference type="InterPro" id="IPR013325">
    <property type="entry name" value="RNA_pol_sigma_r2"/>
</dbReference>
<evidence type="ECO:0000256" key="2">
    <source>
        <dbReference type="ARBA" id="ARBA00023015"/>
    </source>
</evidence>
<feature type="region of interest" description="Disordered" evidence="7">
    <location>
        <begin position="91"/>
        <end position="113"/>
    </location>
</feature>
<keyword evidence="11" id="KW-1185">Reference proteome</keyword>
<dbReference type="Proteomes" id="UP001431776">
    <property type="component" value="Unassembled WGS sequence"/>
</dbReference>
<organism evidence="10 11">
    <name type="scientific">Anaerobaca lacustris</name>
    <dbReference type="NCBI Taxonomy" id="3044600"/>
    <lineage>
        <taxon>Bacteria</taxon>
        <taxon>Pseudomonadati</taxon>
        <taxon>Planctomycetota</taxon>
        <taxon>Phycisphaerae</taxon>
        <taxon>Sedimentisphaerales</taxon>
        <taxon>Anaerobacaceae</taxon>
        <taxon>Anaerobaca</taxon>
    </lineage>
</organism>
<reference evidence="10" key="1">
    <citation type="submission" date="2023-05" db="EMBL/GenBank/DDBJ databases">
        <title>Anaerotaeda fermentans gen. nov., sp. nov., a novel anaerobic planctomycete of the new family within the order Sedimentisphaerales isolated from Taman Peninsula, Russia.</title>
        <authorList>
            <person name="Khomyakova M.A."/>
            <person name="Merkel A.Y."/>
            <person name="Slobodkin A.I."/>
        </authorList>
    </citation>
    <scope>NUCLEOTIDE SEQUENCE</scope>
    <source>
        <strain evidence="10">M17dextr</strain>
    </source>
</reference>
<dbReference type="InterPro" id="IPR013324">
    <property type="entry name" value="RNA_pol_sigma_r3/r4-like"/>
</dbReference>
<dbReference type="InterPro" id="IPR013249">
    <property type="entry name" value="RNA_pol_sigma70_r4_t2"/>
</dbReference>
<dbReference type="AlphaFoldDB" id="A0AAW6U901"/>
<dbReference type="Gene3D" id="1.10.10.10">
    <property type="entry name" value="Winged helix-like DNA-binding domain superfamily/Winged helix DNA-binding domain"/>
    <property type="match status" value="1"/>
</dbReference>
<feature type="domain" description="RNA polymerase sigma factor 70 region 4 type 2" evidence="9">
    <location>
        <begin position="117"/>
        <end position="166"/>
    </location>
</feature>
<evidence type="ECO:0000313" key="11">
    <source>
        <dbReference type="Proteomes" id="UP001431776"/>
    </source>
</evidence>
<dbReference type="SUPFAM" id="SSF88946">
    <property type="entry name" value="Sigma2 domain of RNA polymerase sigma factors"/>
    <property type="match status" value="1"/>
</dbReference>
<evidence type="ECO:0000256" key="1">
    <source>
        <dbReference type="ARBA" id="ARBA00010641"/>
    </source>
</evidence>
<dbReference type="Pfam" id="PF04542">
    <property type="entry name" value="Sigma70_r2"/>
    <property type="match status" value="1"/>
</dbReference>
<feature type="domain" description="RNA polymerase sigma-70 region 2" evidence="8">
    <location>
        <begin position="22"/>
        <end position="88"/>
    </location>
</feature>
<dbReference type="GO" id="GO:0016987">
    <property type="term" value="F:sigma factor activity"/>
    <property type="evidence" value="ECO:0007669"/>
    <property type="project" value="UniProtKB-KW"/>
</dbReference>
<evidence type="ECO:0000256" key="6">
    <source>
        <dbReference type="RuleBase" id="RU000716"/>
    </source>
</evidence>
<keyword evidence="3 6" id="KW-0731">Sigma factor</keyword>
<dbReference type="Gene3D" id="1.10.1740.10">
    <property type="match status" value="1"/>
</dbReference>
<dbReference type="SUPFAM" id="SSF88659">
    <property type="entry name" value="Sigma3 and sigma4 domains of RNA polymerase sigma factors"/>
    <property type="match status" value="1"/>
</dbReference>
<dbReference type="Pfam" id="PF08281">
    <property type="entry name" value="Sigma70_r4_2"/>
    <property type="match status" value="1"/>
</dbReference>
<dbReference type="GO" id="GO:0003677">
    <property type="term" value="F:DNA binding"/>
    <property type="evidence" value="ECO:0007669"/>
    <property type="project" value="UniProtKB-KW"/>
</dbReference>
<dbReference type="PANTHER" id="PTHR43133">
    <property type="entry name" value="RNA POLYMERASE ECF-TYPE SIGMA FACTO"/>
    <property type="match status" value="1"/>
</dbReference>
<dbReference type="InterPro" id="IPR014284">
    <property type="entry name" value="RNA_pol_sigma-70_dom"/>
</dbReference>
<comment type="caution">
    <text evidence="10">The sequence shown here is derived from an EMBL/GenBank/DDBJ whole genome shotgun (WGS) entry which is preliminary data.</text>
</comment>
<dbReference type="InterPro" id="IPR000838">
    <property type="entry name" value="RNA_pol_sigma70_ECF_CS"/>
</dbReference>
<dbReference type="InterPro" id="IPR036388">
    <property type="entry name" value="WH-like_DNA-bd_sf"/>
</dbReference>
<dbReference type="InterPro" id="IPR039425">
    <property type="entry name" value="RNA_pol_sigma-70-like"/>
</dbReference>